<feature type="chain" id="PRO_5045678042" evidence="4">
    <location>
        <begin position="20"/>
        <end position="420"/>
    </location>
</feature>
<reference evidence="5 6" key="1">
    <citation type="submission" date="2021-03" db="EMBL/GenBank/DDBJ databases">
        <title>Genomic Encyclopedia of Type Strains, Phase IV (KMG-IV): sequencing the most valuable type-strain genomes for metagenomic binning, comparative biology and taxonomic classification.</title>
        <authorList>
            <person name="Goeker M."/>
        </authorList>
    </citation>
    <scope>NUCLEOTIDE SEQUENCE [LARGE SCALE GENOMIC DNA]</scope>
    <source>
        <strain evidence="5 6">DSM 101953</strain>
    </source>
</reference>
<keyword evidence="3 4" id="KW-0732">Signal</keyword>
<dbReference type="Proteomes" id="UP000773462">
    <property type="component" value="Unassembled WGS sequence"/>
</dbReference>
<name>A0ABS4NKW5_9BACL</name>
<proteinExistence type="inferred from homology"/>
<keyword evidence="5" id="KW-0762">Sugar transport</keyword>
<evidence type="ECO:0000256" key="1">
    <source>
        <dbReference type="ARBA" id="ARBA00008520"/>
    </source>
</evidence>
<feature type="signal peptide" evidence="4">
    <location>
        <begin position="1"/>
        <end position="19"/>
    </location>
</feature>
<evidence type="ECO:0000256" key="2">
    <source>
        <dbReference type="ARBA" id="ARBA00022448"/>
    </source>
</evidence>
<dbReference type="RefSeq" id="WP_209869684.1">
    <property type="nucleotide sequence ID" value="NZ_JAGGLV010000002.1"/>
</dbReference>
<evidence type="ECO:0000256" key="3">
    <source>
        <dbReference type="ARBA" id="ARBA00022729"/>
    </source>
</evidence>
<comment type="similarity">
    <text evidence="1">Belongs to the bacterial solute-binding protein 1 family.</text>
</comment>
<dbReference type="PANTHER" id="PTHR30061:SF50">
    <property type="entry name" value="MALTOSE_MALTODEXTRIN-BINDING PERIPLASMIC PROTEIN"/>
    <property type="match status" value="1"/>
</dbReference>
<gene>
    <name evidence="5" type="ORF">J2Z70_000823</name>
</gene>
<organism evidence="5 6">
    <name type="scientific">Paenibacillus silagei</name>
    <dbReference type="NCBI Taxonomy" id="1670801"/>
    <lineage>
        <taxon>Bacteria</taxon>
        <taxon>Bacillati</taxon>
        <taxon>Bacillota</taxon>
        <taxon>Bacilli</taxon>
        <taxon>Bacillales</taxon>
        <taxon>Paenibacillaceae</taxon>
        <taxon>Paenibacillus</taxon>
    </lineage>
</organism>
<evidence type="ECO:0000313" key="6">
    <source>
        <dbReference type="Proteomes" id="UP000773462"/>
    </source>
</evidence>
<comment type="caution">
    <text evidence="5">The sequence shown here is derived from an EMBL/GenBank/DDBJ whole genome shotgun (WGS) entry which is preliminary data.</text>
</comment>
<dbReference type="PROSITE" id="PS51257">
    <property type="entry name" value="PROKAR_LIPOPROTEIN"/>
    <property type="match status" value="1"/>
</dbReference>
<dbReference type="EMBL" id="JAGGLV010000002">
    <property type="protein sequence ID" value="MBP2110683.1"/>
    <property type="molecule type" value="Genomic_DNA"/>
</dbReference>
<keyword evidence="6" id="KW-1185">Reference proteome</keyword>
<keyword evidence="2" id="KW-0813">Transport</keyword>
<evidence type="ECO:0000313" key="5">
    <source>
        <dbReference type="EMBL" id="MBP2110683.1"/>
    </source>
</evidence>
<protein>
    <submittedName>
        <fullName evidence="5">Multiple sugar transport system substrate-binding protein</fullName>
    </submittedName>
</protein>
<dbReference type="InterPro" id="IPR006059">
    <property type="entry name" value="SBP"/>
</dbReference>
<dbReference type="Pfam" id="PF13416">
    <property type="entry name" value="SBP_bac_8"/>
    <property type="match status" value="1"/>
</dbReference>
<dbReference type="Gene3D" id="3.40.190.10">
    <property type="entry name" value="Periplasmic binding protein-like II"/>
    <property type="match status" value="1"/>
</dbReference>
<dbReference type="PANTHER" id="PTHR30061">
    <property type="entry name" value="MALTOSE-BINDING PERIPLASMIC PROTEIN"/>
    <property type="match status" value="1"/>
</dbReference>
<accession>A0ABS4NKW5</accession>
<dbReference type="SUPFAM" id="SSF53850">
    <property type="entry name" value="Periplasmic binding protein-like II"/>
    <property type="match status" value="1"/>
</dbReference>
<evidence type="ECO:0000256" key="4">
    <source>
        <dbReference type="SAM" id="SignalP"/>
    </source>
</evidence>
<sequence>MKLILPVLLLCLLLFTGCADFSSRHTEPPERSTPVTISFWNPFGGGEGEFVERIIHDYNASQSEVFVKQLRLESNEYYARLRTALSFGKGPDVAVIHADRLSPFIKAQQIIPLNALAQQGGFQFNQIGEQNLQSVSYAGQYYAVPLDTHFHMLYYNKAILAKAGILSADGTPLLEETTPEGFIRLLRQIAARVPGVQPMAVNTPYFQESFLDLYYQAGGELLSRDGKRAAIYNEKSVEVLSFYQRLFDEGLSDLSDNTPWDSFDKGQAGLWFGGVWEAGHHLDNKALDIGIIPLPPIFGSADHWGSSHTLVIPAYTTVERQAGALDFMKYFSEVGGMIWGEAGHVPANSTVEQSRMYRELPYRERFIQAKDQVKFAPQTDKYAALFTAMSEELQHIVRNRIQPEAGLKRLEESLNQILAN</sequence>